<evidence type="ECO:0000313" key="4">
    <source>
        <dbReference type="Proteomes" id="UP000747110"/>
    </source>
</evidence>
<keyword evidence="4" id="KW-1185">Reference proteome</keyword>
<proteinExistence type="predicted"/>
<feature type="region of interest" description="Disordered" evidence="1">
    <location>
        <begin position="113"/>
        <end position="158"/>
    </location>
</feature>
<feature type="compositionally biased region" description="Basic residues" evidence="1">
    <location>
        <begin position="113"/>
        <end position="126"/>
    </location>
</feature>
<sequence>MLHSLCAVQLPCGITIVLCCLCAAPLPGCAATLHCAAPMLCRCSAAWPPCCAAADIVPPPSCTAVTRYHTTMLHCHQADAGDGGSGEGDTGSRRLVHGPHYDVVWRYMQWRRRRGQQGRRRRQRGRRQSEAAGLVTDAAGPEMRRGDGSGVMEATEAG</sequence>
<feature type="signal peptide" evidence="2">
    <location>
        <begin position="1"/>
        <end position="31"/>
    </location>
</feature>
<accession>A0A8J4D4M7</accession>
<name>A0A8J4D4M7_9CHLO</name>
<evidence type="ECO:0000256" key="1">
    <source>
        <dbReference type="SAM" id="MobiDB-lite"/>
    </source>
</evidence>
<protein>
    <recommendedName>
        <fullName evidence="5">Secreted protein</fullName>
    </recommendedName>
</protein>
<evidence type="ECO:0000313" key="3">
    <source>
        <dbReference type="EMBL" id="GIL93659.1"/>
    </source>
</evidence>
<comment type="caution">
    <text evidence="3">The sequence shown here is derived from an EMBL/GenBank/DDBJ whole genome shotgun (WGS) entry which is preliminary data.</text>
</comment>
<dbReference type="Proteomes" id="UP000747110">
    <property type="component" value="Unassembled WGS sequence"/>
</dbReference>
<evidence type="ECO:0008006" key="5">
    <source>
        <dbReference type="Google" id="ProtNLM"/>
    </source>
</evidence>
<feature type="chain" id="PRO_5035324824" description="Secreted protein" evidence="2">
    <location>
        <begin position="32"/>
        <end position="158"/>
    </location>
</feature>
<organism evidence="3 4">
    <name type="scientific">Volvox reticuliferus</name>
    <dbReference type="NCBI Taxonomy" id="1737510"/>
    <lineage>
        <taxon>Eukaryota</taxon>
        <taxon>Viridiplantae</taxon>
        <taxon>Chlorophyta</taxon>
        <taxon>core chlorophytes</taxon>
        <taxon>Chlorophyceae</taxon>
        <taxon>CS clade</taxon>
        <taxon>Chlamydomonadales</taxon>
        <taxon>Volvocaceae</taxon>
        <taxon>Volvox</taxon>
    </lineage>
</organism>
<dbReference type="EMBL" id="BNCP01000146">
    <property type="protein sequence ID" value="GIL93659.1"/>
    <property type="molecule type" value="Genomic_DNA"/>
</dbReference>
<dbReference type="AlphaFoldDB" id="A0A8J4D4M7"/>
<keyword evidence="2" id="KW-0732">Signal</keyword>
<evidence type="ECO:0000256" key="2">
    <source>
        <dbReference type="SAM" id="SignalP"/>
    </source>
</evidence>
<gene>
    <name evidence="3" type="ORF">Vretifemale_21058</name>
</gene>
<reference evidence="3" key="1">
    <citation type="journal article" date="2021" name="Proc. Natl. Acad. Sci. U.S.A.">
        <title>Three genomes in the algal genus Volvox reveal the fate of a haploid sex-determining region after a transition to homothallism.</title>
        <authorList>
            <person name="Yamamoto K."/>
            <person name="Hamaji T."/>
            <person name="Kawai-Toyooka H."/>
            <person name="Matsuzaki R."/>
            <person name="Takahashi F."/>
            <person name="Nishimura Y."/>
            <person name="Kawachi M."/>
            <person name="Noguchi H."/>
            <person name="Minakuchi Y."/>
            <person name="Umen J.G."/>
            <person name="Toyoda A."/>
            <person name="Nozaki H."/>
        </authorList>
    </citation>
    <scope>NUCLEOTIDE SEQUENCE</scope>
    <source>
        <strain evidence="3">NIES-3786</strain>
    </source>
</reference>